<evidence type="ECO:0000259" key="8">
    <source>
        <dbReference type="SMART" id="SM01217"/>
    </source>
</evidence>
<evidence type="ECO:0000256" key="5">
    <source>
        <dbReference type="ARBA" id="ARBA00022801"/>
    </source>
</evidence>
<dbReference type="InterPro" id="IPR036962">
    <property type="entry name" value="Glyco_hydro_3_N_sf"/>
</dbReference>
<keyword evidence="10" id="KW-1185">Reference proteome</keyword>
<evidence type="ECO:0000256" key="3">
    <source>
        <dbReference type="ARBA" id="ARBA00012744"/>
    </source>
</evidence>
<dbReference type="InterPro" id="IPR051915">
    <property type="entry name" value="Cellulose_Degrad_GH3"/>
</dbReference>
<dbReference type="InterPro" id="IPR019800">
    <property type="entry name" value="Glyco_hydro_3_AS"/>
</dbReference>
<dbReference type="InterPro" id="IPR002772">
    <property type="entry name" value="Glyco_hydro_3_C"/>
</dbReference>
<sequence length="732" mass="80588">MDQFITNLMSRMTLKEKIGQLNLLASGSIVTGEGKNGGVSEKIKNGEVGGLFSLTGEKNLRAAQDIAVRQSRLKIPLIFGLDVIHGYKTEFPIPLASSCSWDMKAIENAAKISALEATADGICWTFSPMVDICRDGRWGRMAEGSGEDPYLGSLIARAMVRGYQGNSLSTGNTMMACIKHFALYGGVEAGREYNTVDMSRLRMFNEYLQPYEAAVKAGAGSVMTSFNTVDYIPSAGNKWLLTDLLRKQWGFKGFVVTDYTAIQEMVNHGVGKDLQEVSALALNAGTDMDMVSEGFLNTLEKSIAEGKVSVQSVDTACRRILEAKYKLGLFKDPYLYLSRKKAAKTTLTPANLKAARDIAAETFVLLKNDRRLLPLQKKGTIALIGPMAEAGPQMVGTWNVVSDPNLCPSLVKAMKESVGNNADILYAKGSNVCYDERLQENMSWGSIKWDSRKPEDIRAEALAVARKADVIVAAIGEPANGSGECSSRSDLTIFDAQKDLLQALKDTGKPVILVNFSGRPTVMTWEDRNFNAILNVWFGGTEAAPAICDVLFGDKVPSGHLSFTMPKSVGQIPIYYNHLNTGRPLGNEKWFTKFRSNYLDIDNEPLYPFGFGLSYTTFKYGPLTLDRNTMTGNDSIRASITVTNTGAYDGDEVVQFYIRDRVASISRPVEELKGFERIHLNRGESKTVNFVINADKLKFYNSQLQYVCEPGDFDVMAGPNCRDVQTCRFTLQ</sequence>
<dbReference type="PROSITE" id="PS00775">
    <property type="entry name" value="GLYCOSYL_HYDROL_F3"/>
    <property type="match status" value="1"/>
</dbReference>
<evidence type="ECO:0000256" key="6">
    <source>
        <dbReference type="ARBA" id="ARBA00023295"/>
    </source>
</evidence>
<comment type="catalytic activity">
    <reaction evidence="1">
        <text>Hydrolysis of terminal, non-reducing beta-D-glucosyl residues with release of beta-D-glucose.</text>
        <dbReference type="EC" id="3.2.1.21"/>
    </reaction>
</comment>
<evidence type="ECO:0000256" key="2">
    <source>
        <dbReference type="ARBA" id="ARBA00005336"/>
    </source>
</evidence>
<evidence type="ECO:0000256" key="1">
    <source>
        <dbReference type="ARBA" id="ARBA00000448"/>
    </source>
</evidence>
<protein>
    <recommendedName>
        <fullName evidence="3">beta-glucosidase</fullName>
        <ecNumber evidence="3">3.2.1.21</ecNumber>
    </recommendedName>
</protein>
<dbReference type="GO" id="GO:0008422">
    <property type="term" value="F:beta-glucosidase activity"/>
    <property type="evidence" value="ECO:0007669"/>
    <property type="project" value="UniProtKB-EC"/>
</dbReference>
<dbReference type="PANTHER" id="PTHR30620:SF16">
    <property type="entry name" value="LYSOSOMAL BETA GLUCOSIDASE"/>
    <property type="match status" value="1"/>
</dbReference>
<keyword evidence="4" id="KW-0732">Signal</keyword>
<feature type="domain" description="Fibronectin type III-like" evidence="8">
    <location>
        <begin position="652"/>
        <end position="721"/>
    </location>
</feature>
<keyword evidence="5 7" id="KW-0378">Hydrolase</keyword>
<dbReference type="EC" id="3.2.1.21" evidence="3"/>
<dbReference type="EMBL" id="JAMXLY010000007">
    <property type="protein sequence ID" value="MCO6024868.1"/>
    <property type="molecule type" value="Genomic_DNA"/>
</dbReference>
<proteinExistence type="inferred from homology"/>
<dbReference type="InterPro" id="IPR036881">
    <property type="entry name" value="Glyco_hydro_3_C_sf"/>
</dbReference>
<dbReference type="Pfam" id="PF01915">
    <property type="entry name" value="Glyco_hydro_3_C"/>
    <property type="match status" value="1"/>
</dbReference>
<dbReference type="InterPro" id="IPR017853">
    <property type="entry name" value="GH"/>
</dbReference>
<gene>
    <name evidence="9" type="primary">bglX</name>
    <name evidence="9" type="ORF">NG821_03245</name>
</gene>
<dbReference type="Pfam" id="PF14310">
    <property type="entry name" value="Fn3-like"/>
    <property type="match status" value="1"/>
</dbReference>
<accession>A0ABT1BWV0</accession>
<dbReference type="NCBIfam" id="NF011678">
    <property type="entry name" value="PRK15098.1"/>
    <property type="match status" value="1"/>
</dbReference>
<dbReference type="Gene3D" id="2.60.40.10">
    <property type="entry name" value="Immunoglobulins"/>
    <property type="match status" value="1"/>
</dbReference>
<dbReference type="InterPro" id="IPR001764">
    <property type="entry name" value="Glyco_hydro_3_N"/>
</dbReference>
<comment type="caution">
    <text evidence="9">The sequence shown here is derived from an EMBL/GenBank/DDBJ whole genome shotgun (WGS) entry which is preliminary data.</text>
</comment>
<organism evidence="9 10">
    <name type="scientific">Segatella cerevisiae</name>
    <dbReference type="NCBI Taxonomy" id="2053716"/>
    <lineage>
        <taxon>Bacteria</taxon>
        <taxon>Pseudomonadati</taxon>
        <taxon>Bacteroidota</taxon>
        <taxon>Bacteroidia</taxon>
        <taxon>Bacteroidales</taxon>
        <taxon>Prevotellaceae</taxon>
        <taxon>Segatella</taxon>
    </lineage>
</organism>
<dbReference type="Gene3D" id="3.40.50.1700">
    <property type="entry name" value="Glycoside hydrolase family 3 C-terminal domain"/>
    <property type="match status" value="1"/>
</dbReference>
<name>A0ABT1BWV0_9BACT</name>
<evidence type="ECO:0000256" key="7">
    <source>
        <dbReference type="RuleBase" id="RU361161"/>
    </source>
</evidence>
<dbReference type="Proteomes" id="UP001204015">
    <property type="component" value="Unassembled WGS sequence"/>
</dbReference>
<dbReference type="Pfam" id="PF00933">
    <property type="entry name" value="Glyco_hydro_3"/>
    <property type="match status" value="1"/>
</dbReference>
<dbReference type="SUPFAM" id="SSF51445">
    <property type="entry name" value="(Trans)glycosidases"/>
    <property type="match status" value="1"/>
</dbReference>
<keyword evidence="6 7" id="KW-0326">Glycosidase</keyword>
<dbReference type="InterPro" id="IPR013783">
    <property type="entry name" value="Ig-like_fold"/>
</dbReference>
<evidence type="ECO:0000313" key="10">
    <source>
        <dbReference type="Proteomes" id="UP001204015"/>
    </source>
</evidence>
<dbReference type="InterPro" id="IPR026891">
    <property type="entry name" value="Fn3-like"/>
</dbReference>
<dbReference type="Gene3D" id="3.20.20.300">
    <property type="entry name" value="Glycoside hydrolase, family 3, N-terminal domain"/>
    <property type="match status" value="1"/>
</dbReference>
<dbReference type="PRINTS" id="PR00133">
    <property type="entry name" value="GLHYDRLASE3"/>
</dbReference>
<evidence type="ECO:0000256" key="4">
    <source>
        <dbReference type="ARBA" id="ARBA00022729"/>
    </source>
</evidence>
<dbReference type="SUPFAM" id="SSF52279">
    <property type="entry name" value="Beta-D-glucan exohydrolase, C-terminal domain"/>
    <property type="match status" value="1"/>
</dbReference>
<reference evidence="9 10" key="1">
    <citation type="submission" date="2022-06" db="EMBL/GenBank/DDBJ databases">
        <title>A taxonomic note on the genus Prevotella: Description of four novel genera and emended description of the genera Hallella and Xylanibacter.</title>
        <authorList>
            <person name="Hitch T.C.A."/>
        </authorList>
    </citation>
    <scope>NUCLEOTIDE SEQUENCE [LARGE SCALE GENOMIC DNA]</scope>
    <source>
        <strain evidence="9 10">DSM 100619</strain>
    </source>
</reference>
<comment type="similarity">
    <text evidence="2 7">Belongs to the glycosyl hydrolase 3 family.</text>
</comment>
<dbReference type="SMART" id="SM01217">
    <property type="entry name" value="Fn3_like"/>
    <property type="match status" value="1"/>
</dbReference>
<evidence type="ECO:0000313" key="9">
    <source>
        <dbReference type="EMBL" id="MCO6024868.1"/>
    </source>
</evidence>
<dbReference type="PANTHER" id="PTHR30620">
    <property type="entry name" value="PERIPLASMIC BETA-GLUCOSIDASE-RELATED"/>
    <property type="match status" value="1"/>
</dbReference>